<gene>
    <name evidence="5" type="ORF">CVAR292_02630</name>
</gene>
<evidence type="ECO:0000256" key="2">
    <source>
        <dbReference type="ARBA" id="ARBA00022801"/>
    </source>
</evidence>
<keyword evidence="2" id="KW-0378">Hydrolase</keyword>
<name>A0A0X2NRD4_9CORY</name>
<dbReference type="Pfam" id="PF00545">
    <property type="entry name" value="Ribonuclease"/>
    <property type="match status" value="1"/>
</dbReference>
<dbReference type="GO" id="GO:0003723">
    <property type="term" value="F:RNA binding"/>
    <property type="evidence" value="ECO:0007669"/>
    <property type="project" value="InterPro"/>
</dbReference>
<keyword evidence="1" id="KW-0540">Nuclease</keyword>
<dbReference type="AlphaFoldDB" id="A0A0X2NRD4"/>
<evidence type="ECO:0000256" key="3">
    <source>
        <dbReference type="SAM" id="MobiDB-lite"/>
    </source>
</evidence>
<dbReference type="EMBL" id="FAUH01000020">
    <property type="protein sequence ID" value="CUU67271.1"/>
    <property type="molecule type" value="Genomic_DNA"/>
</dbReference>
<feature type="region of interest" description="Disordered" evidence="3">
    <location>
        <begin position="36"/>
        <end position="59"/>
    </location>
</feature>
<feature type="compositionally biased region" description="Low complexity" evidence="3">
    <location>
        <begin position="42"/>
        <end position="57"/>
    </location>
</feature>
<proteinExistence type="predicted"/>
<feature type="transmembrane region" description="Helical" evidence="4">
    <location>
        <begin position="12"/>
        <end position="30"/>
    </location>
</feature>
<evidence type="ECO:0000313" key="5">
    <source>
        <dbReference type="EMBL" id="CUU67271.1"/>
    </source>
</evidence>
<dbReference type="GO" id="GO:0016787">
    <property type="term" value="F:hydrolase activity"/>
    <property type="evidence" value="ECO:0007669"/>
    <property type="project" value="UniProtKB-KW"/>
</dbReference>
<dbReference type="OrthoDB" id="5326845at2"/>
<dbReference type="InterPro" id="IPR000026">
    <property type="entry name" value="N1-like"/>
</dbReference>
<dbReference type="RefSeq" id="WP_073884695.1">
    <property type="nucleotide sequence ID" value="NZ_DAMBUN010000007.1"/>
</dbReference>
<keyword evidence="4" id="KW-0472">Membrane</keyword>
<dbReference type="SUPFAM" id="SSF53933">
    <property type="entry name" value="Microbial ribonucleases"/>
    <property type="match status" value="1"/>
</dbReference>
<protein>
    <submittedName>
        <fullName evidence="5">Guanyl-specific ribonuclease Sa</fullName>
    </submittedName>
</protein>
<dbReference type="Gene3D" id="3.10.450.30">
    <property type="entry name" value="Microbial ribonucleases"/>
    <property type="match status" value="1"/>
</dbReference>
<evidence type="ECO:0000313" key="6">
    <source>
        <dbReference type="Proteomes" id="UP000182498"/>
    </source>
</evidence>
<accession>A0A0X2NRD4</accession>
<keyword evidence="4" id="KW-1133">Transmembrane helix</keyword>
<evidence type="ECO:0000256" key="1">
    <source>
        <dbReference type="ARBA" id="ARBA00022722"/>
    </source>
</evidence>
<sequence>MSTGESGKNRTILGSIVGAVVVLAAGYFGVDAATGGDDSNDSHASSASSDISASGDSCAVDTLPDQADEVIDAILDGGPFDHGDHDGKHFGNYASALPSENSSYYREYTVDTPGINHRGARRIVVGGGSDTDPDVWYYTDDHYESFCSIPDAED</sequence>
<dbReference type="Proteomes" id="UP000182498">
    <property type="component" value="Unassembled WGS sequence"/>
</dbReference>
<organism evidence="5 6">
    <name type="scientific">Corynebacterium variabile</name>
    <dbReference type="NCBI Taxonomy" id="1727"/>
    <lineage>
        <taxon>Bacteria</taxon>
        <taxon>Bacillati</taxon>
        <taxon>Actinomycetota</taxon>
        <taxon>Actinomycetes</taxon>
        <taxon>Mycobacteriales</taxon>
        <taxon>Corynebacteriaceae</taxon>
        <taxon>Corynebacterium</taxon>
    </lineage>
</organism>
<keyword evidence="6" id="KW-1185">Reference proteome</keyword>
<evidence type="ECO:0000256" key="4">
    <source>
        <dbReference type="SAM" id="Phobius"/>
    </source>
</evidence>
<keyword evidence="4" id="KW-0812">Transmembrane</keyword>
<dbReference type="InterPro" id="IPR016191">
    <property type="entry name" value="Ribonuclease/ribotoxin"/>
</dbReference>
<dbReference type="GO" id="GO:0004521">
    <property type="term" value="F:RNA endonuclease activity"/>
    <property type="evidence" value="ECO:0007669"/>
    <property type="project" value="InterPro"/>
</dbReference>
<reference evidence="6" key="1">
    <citation type="submission" date="2015-11" db="EMBL/GenBank/DDBJ databases">
        <authorList>
            <person name="Dugat-Bony E."/>
        </authorList>
    </citation>
    <scope>NUCLEOTIDE SEQUENCE [LARGE SCALE GENOMIC DNA]</scope>
    <source>
        <strain evidence="6">Mu292</strain>
    </source>
</reference>